<dbReference type="AlphaFoldDB" id="A0A4S9SR14"/>
<keyword evidence="1" id="KW-0472">Membrane</keyword>
<dbReference type="EMBL" id="QZBM01000482">
    <property type="protein sequence ID" value="THZ13547.1"/>
    <property type="molecule type" value="Genomic_DNA"/>
</dbReference>
<comment type="caution">
    <text evidence="2">The sequence shown here is derived from an EMBL/GenBank/DDBJ whole genome shotgun (WGS) entry which is preliminary data.</text>
</comment>
<sequence>MADQKGLELIAVVAIVTFCLVLCLKFSLVLLRGNVYLLCTVIPVVFLVLAILREFEEALHIRLAKEISDPAARAKRYSERRDYQARRYREHLAAREAHEEYYKKESERLWQEEQERVLRDYRQPRAPRYGQETSNLAVPVSAVFAVWRKDCRTLLQTPELITKIPLPPHDSCPRGRCNLRSDYFKICSHRLKQFYIDSNLEEKELKDELRLWHPNARLNSTQLNSAHLSSSLTTSVNMIGMMLLALIVHFLCDPTATYWLLVFYLIYYDVRGIRSWLVRLALTYMHAGE</sequence>
<evidence type="ECO:0000313" key="2">
    <source>
        <dbReference type="EMBL" id="THZ13547.1"/>
    </source>
</evidence>
<reference evidence="2 3" key="1">
    <citation type="submission" date="2018-10" db="EMBL/GenBank/DDBJ databases">
        <title>Fifty Aureobasidium pullulans genomes reveal a recombining polyextremotolerant generalist.</title>
        <authorList>
            <person name="Gostincar C."/>
            <person name="Turk M."/>
            <person name="Zajc J."/>
            <person name="Gunde-Cimerman N."/>
        </authorList>
    </citation>
    <scope>NUCLEOTIDE SEQUENCE [LARGE SCALE GENOMIC DNA]</scope>
    <source>
        <strain evidence="2 3">EXF-3863</strain>
    </source>
</reference>
<dbReference type="Proteomes" id="UP000308005">
    <property type="component" value="Unassembled WGS sequence"/>
</dbReference>
<feature type="transmembrane region" description="Helical" evidence="1">
    <location>
        <begin position="7"/>
        <end position="29"/>
    </location>
</feature>
<keyword evidence="1" id="KW-0812">Transmembrane</keyword>
<keyword evidence="1" id="KW-1133">Transmembrane helix</keyword>
<organism evidence="2 3">
    <name type="scientific">Aureobasidium pullulans</name>
    <name type="common">Black yeast</name>
    <name type="synonym">Pullularia pullulans</name>
    <dbReference type="NCBI Taxonomy" id="5580"/>
    <lineage>
        <taxon>Eukaryota</taxon>
        <taxon>Fungi</taxon>
        <taxon>Dikarya</taxon>
        <taxon>Ascomycota</taxon>
        <taxon>Pezizomycotina</taxon>
        <taxon>Dothideomycetes</taxon>
        <taxon>Dothideomycetidae</taxon>
        <taxon>Dothideales</taxon>
        <taxon>Saccotheciaceae</taxon>
        <taxon>Aureobasidium</taxon>
    </lineage>
</organism>
<gene>
    <name evidence="2" type="ORF">D6C91_07799</name>
</gene>
<evidence type="ECO:0000313" key="3">
    <source>
        <dbReference type="Proteomes" id="UP000308005"/>
    </source>
</evidence>
<name>A0A4S9SR14_AURPU</name>
<proteinExistence type="predicted"/>
<protein>
    <submittedName>
        <fullName evidence="2">Uncharacterized protein</fullName>
    </submittedName>
</protein>
<feature type="transmembrane region" description="Helical" evidence="1">
    <location>
        <begin position="243"/>
        <end position="267"/>
    </location>
</feature>
<evidence type="ECO:0000256" key="1">
    <source>
        <dbReference type="SAM" id="Phobius"/>
    </source>
</evidence>
<accession>A0A4S9SR14</accession>
<feature type="transmembrane region" description="Helical" evidence="1">
    <location>
        <begin position="35"/>
        <end position="52"/>
    </location>
</feature>